<dbReference type="PANTHER" id="PTHR33360:SF4">
    <property type="entry name" value="TRANSPOSASE IS200-LIKE PROTEIN"/>
    <property type="match status" value="1"/>
</dbReference>
<accession>A0A9E2KNK8</accession>
<dbReference type="SMART" id="SM01321">
    <property type="entry name" value="Y1_Tnp"/>
    <property type="match status" value="1"/>
</dbReference>
<dbReference type="GO" id="GO:0006313">
    <property type="term" value="P:DNA transposition"/>
    <property type="evidence" value="ECO:0007669"/>
    <property type="project" value="InterPro"/>
</dbReference>
<reference evidence="2" key="1">
    <citation type="journal article" date="2021" name="PeerJ">
        <title>Extensive microbial diversity within the chicken gut microbiome revealed by metagenomics and culture.</title>
        <authorList>
            <person name="Gilroy R."/>
            <person name="Ravi A."/>
            <person name="Getino M."/>
            <person name="Pursley I."/>
            <person name="Horton D.L."/>
            <person name="Alikhan N.F."/>
            <person name="Baker D."/>
            <person name="Gharbi K."/>
            <person name="Hall N."/>
            <person name="Watson M."/>
            <person name="Adriaenssens E.M."/>
            <person name="Foster-Nyarko E."/>
            <person name="Jarju S."/>
            <person name="Secka A."/>
            <person name="Antonio M."/>
            <person name="Oren A."/>
            <person name="Chaudhuri R.R."/>
            <person name="La Ragione R."/>
            <person name="Hildebrand F."/>
            <person name="Pallen M.J."/>
        </authorList>
    </citation>
    <scope>NUCLEOTIDE SEQUENCE</scope>
    <source>
        <strain evidence="2">687</strain>
    </source>
</reference>
<dbReference type="SUPFAM" id="SSF143422">
    <property type="entry name" value="Transposase IS200-like"/>
    <property type="match status" value="1"/>
</dbReference>
<dbReference type="InterPro" id="IPR036515">
    <property type="entry name" value="Transposase_17_sf"/>
</dbReference>
<dbReference type="GO" id="GO:0004803">
    <property type="term" value="F:transposase activity"/>
    <property type="evidence" value="ECO:0007669"/>
    <property type="project" value="InterPro"/>
</dbReference>
<dbReference type="AlphaFoldDB" id="A0A9E2KNK8"/>
<comment type="caution">
    <text evidence="2">The sequence shown here is derived from an EMBL/GenBank/DDBJ whole genome shotgun (WGS) entry which is preliminary data.</text>
</comment>
<dbReference type="Pfam" id="PF01797">
    <property type="entry name" value="Y1_Tnp"/>
    <property type="match status" value="1"/>
</dbReference>
<dbReference type="InterPro" id="IPR002686">
    <property type="entry name" value="Transposase_17"/>
</dbReference>
<gene>
    <name evidence="2" type="primary">tnpA</name>
    <name evidence="2" type="ORF">IAA31_04890</name>
</gene>
<sequence length="140" mass="16621">MRIDRSIREKLDNNNHSVFSLNYHLILVIKYRRKVITDESSNFLKEVFLRICPDYKIGLKEWGHDKDHVHILFKAQPDTSLSRFINIYKSASSRLVKNRFPEIRQLLWKENFWSKSYCLISAGGASLEVLKEYIEKQGMD</sequence>
<protein>
    <submittedName>
        <fullName evidence="2">IS200/IS605 family transposase</fullName>
    </submittedName>
</protein>
<dbReference type="EMBL" id="JAHLFG010000054">
    <property type="protein sequence ID" value="MBU3826808.1"/>
    <property type="molecule type" value="Genomic_DNA"/>
</dbReference>
<proteinExistence type="predicted"/>
<dbReference type="Proteomes" id="UP000824150">
    <property type="component" value="Unassembled WGS sequence"/>
</dbReference>
<name>A0A9E2KNK8_9GAMM</name>
<dbReference type="PANTHER" id="PTHR33360">
    <property type="entry name" value="TRANSPOSASE FOR INSERTION SEQUENCE ELEMENT IS200"/>
    <property type="match status" value="1"/>
</dbReference>
<feature type="domain" description="Transposase IS200-like" evidence="1">
    <location>
        <begin position="18"/>
        <end position="137"/>
    </location>
</feature>
<dbReference type="NCBIfam" id="NF033573">
    <property type="entry name" value="transpos_IS200"/>
    <property type="match status" value="1"/>
</dbReference>
<evidence type="ECO:0000313" key="2">
    <source>
        <dbReference type="EMBL" id="MBU3826808.1"/>
    </source>
</evidence>
<dbReference type="GO" id="GO:0003677">
    <property type="term" value="F:DNA binding"/>
    <property type="evidence" value="ECO:0007669"/>
    <property type="project" value="InterPro"/>
</dbReference>
<evidence type="ECO:0000313" key="3">
    <source>
        <dbReference type="Proteomes" id="UP000824150"/>
    </source>
</evidence>
<dbReference type="Gene3D" id="3.30.70.1290">
    <property type="entry name" value="Transposase IS200-like"/>
    <property type="match status" value="1"/>
</dbReference>
<organism evidence="2 3">
    <name type="scientific">Candidatus Anaerobiospirillum merdipullorum</name>
    <dbReference type="NCBI Taxonomy" id="2838450"/>
    <lineage>
        <taxon>Bacteria</taxon>
        <taxon>Pseudomonadati</taxon>
        <taxon>Pseudomonadota</taxon>
        <taxon>Gammaproteobacteria</taxon>
        <taxon>Aeromonadales</taxon>
        <taxon>Succinivibrionaceae</taxon>
        <taxon>Anaerobiospirillum</taxon>
    </lineage>
</organism>
<evidence type="ECO:0000259" key="1">
    <source>
        <dbReference type="SMART" id="SM01321"/>
    </source>
</evidence>
<reference evidence="2" key="2">
    <citation type="submission" date="2021-04" db="EMBL/GenBank/DDBJ databases">
        <authorList>
            <person name="Gilroy R."/>
        </authorList>
    </citation>
    <scope>NUCLEOTIDE SEQUENCE</scope>
    <source>
        <strain evidence="2">687</strain>
    </source>
</reference>